<dbReference type="EnsemblPlants" id="KRH39051">
    <property type="protein sequence ID" value="KRH39051"/>
    <property type="gene ID" value="GLYMA_09G174500"/>
</dbReference>
<dbReference type="InParanoid" id="A0A0R0IH83"/>
<dbReference type="STRING" id="3847.A0A0R0IH83"/>
<keyword evidence="3" id="KW-1185">Reference proteome</keyword>
<dbReference type="EMBL" id="CM000842">
    <property type="protein sequence ID" value="KRH39051.1"/>
    <property type="molecule type" value="Genomic_DNA"/>
</dbReference>
<evidence type="ECO:0000313" key="3">
    <source>
        <dbReference type="Proteomes" id="UP000008827"/>
    </source>
</evidence>
<reference evidence="1 2" key="1">
    <citation type="journal article" date="2010" name="Nature">
        <title>Genome sequence of the palaeopolyploid soybean.</title>
        <authorList>
            <person name="Schmutz J."/>
            <person name="Cannon S.B."/>
            <person name="Schlueter J."/>
            <person name="Ma J."/>
            <person name="Mitros T."/>
            <person name="Nelson W."/>
            <person name="Hyten D.L."/>
            <person name="Song Q."/>
            <person name="Thelen J.J."/>
            <person name="Cheng J."/>
            <person name="Xu D."/>
            <person name="Hellsten U."/>
            <person name="May G.D."/>
            <person name="Yu Y."/>
            <person name="Sakurai T."/>
            <person name="Umezawa T."/>
            <person name="Bhattacharyya M.K."/>
            <person name="Sandhu D."/>
            <person name="Valliyodan B."/>
            <person name="Lindquist E."/>
            <person name="Peto M."/>
            <person name="Grant D."/>
            <person name="Shu S."/>
            <person name="Goodstein D."/>
            <person name="Barry K."/>
            <person name="Futrell-Griggs M."/>
            <person name="Abernathy B."/>
            <person name="Du J."/>
            <person name="Tian Z."/>
            <person name="Zhu L."/>
            <person name="Gill N."/>
            <person name="Joshi T."/>
            <person name="Libault M."/>
            <person name="Sethuraman A."/>
            <person name="Zhang X.-C."/>
            <person name="Shinozaki K."/>
            <person name="Nguyen H.T."/>
            <person name="Wing R.A."/>
            <person name="Cregan P."/>
            <person name="Specht J."/>
            <person name="Grimwood J."/>
            <person name="Rokhsar D."/>
            <person name="Stacey G."/>
            <person name="Shoemaker R.C."/>
            <person name="Jackson S.A."/>
        </authorList>
    </citation>
    <scope>NUCLEOTIDE SEQUENCE [LARGE SCALE GENOMIC DNA]</scope>
    <source>
        <strain evidence="2">cv. Williams 82</strain>
        <tissue evidence="1">Callus</tissue>
    </source>
</reference>
<name>A0A0R0IH83_SOYBN</name>
<dbReference type="OrthoDB" id="10660526at2759"/>
<evidence type="ECO:0000313" key="2">
    <source>
        <dbReference type="EnsemblPlants" id="KRH39051"/>
    </source>
</evidence>
<proteinExistence type="predicted"/>
<organism evidence="1">
    <name type="scientific">Glycine max</name>
    <name type="common">Soybean</name>
    <name type="synonym">Glycine hispida</name>
    <dbReference type="NCBI Taxonomy" id="3847"/>
    <lineage>
        <taxon>Eukaryota</taxon>
        <taxon>Viridiplantae</taxon>
        <taxon>Streptophyta</taxon>
        <taxon>Embryophyta</taxon>
        <taxon>Tracheophyta</taxon>
        <taxon>Spermatophyta</taxon>
        <taxon>Magnoliopsida</taxon>
        <taxon>eudicotyledons</taxon>
        <taxon>Gunneridae</taxon>
        <taxon>Pentapetalae</taxon>
        <taxon>rosids</taxon>
        <taxon>fabids</taxon>
        <taxon>Fabales</taxon>
        <taxon>Fabaceae</taxon>
        <taxon>Papilionoideae</taxon>
        <taxon>50 kb inversion clade</taxon>
        <taxon>NPAAA clade</taxon>
        <taxon>indigoferoid/millettioid clade</taxon>
        <taxon>Phaseoleae</taxon>
        <taxon>Glycine</taxon>
        <taxon>Glycine subgen. Soja</taxon>
    </lineage>
</organism>
<sequence>MHCCSFNMGLSVEPHGKCVVAFSLAWPSPKVNFVKGSTFWRRYGAYLIRFGILNILQ</sequence>
<evidence type="ECO:0000313" key="1">
    <source>
        <dbReference type="EMBL" id="KRH39051.1"/>
    </source>
</evidence>
<dbReference type="Proteomes" id="UP000008827">
    <property type="component" value="Chromosome 9"/>
</dbReference>
<reference evidence="1" key="3">
    <citation type="submission" date="2018-07" db="EMBL/GenBank/DDBJ databases">
        <title>WGS assembly of Glycine max.</title>
        <authorList>
            <person name="Schmutz J."/>
            <person name="Cannon S."/>
            <person name="Schlueter J."/>
            <person name="Ma J."/>
            <person name="Mitros T."/>
            <person name="Nelson W."/>
            <person name="Hyten D."/>
            <person name="Song Q."/>
            <person name="Thelen J."/>
            <person name="Cheng J."/>
            <person name="Xu D."/>
            <person name="Hellsten U."/>
            <person name="May G."/>
            <person name="Yu Y."/>
            <person name="Sakurai T."/>
            <person name="Umezawa T."/>
            <person name="Bhattacharyya M."/>
            <person name="Sandhu D."/>
            <person name="Valliyodan B."/>
            <person name="Lindquist E."/>
            <person name="Peto M."/>
            <person name="Grant D."/>
            <person name="Shu S."/>
            <person name="Goodstein D."/>
            <person name="Barry K."/>
            <person name="Futrell-Griggs M."/>
            <person name="Abernathy B."/>
            <person name="Du J."/>
            <person name="Tian Z."/>
            <person name="Zhu L."/>
            <person name="Gill N."/>
            <person name="Joshi T."/>
            <person name="Libault M."/>
            <person name="Sethuraman A."/>
            <person name="Zhang X."/>
            <person name="Shinozaki K."/>
            <person name="Nguyen H."/>
            <person name="Wing R."/>
            <person name="Cregan P."/>
            <person name="Specht J."/>
            <person name="Grimwood J."/>
            <person name="Rokhsar D."/>
            <person name="Stacey G."/>
            <person name="Shoemaker R."/>
            <person name="Jackson S."/>
        </authorList>
    </citation>
    <scope>NUCLEOTIDE SEQUENCE</scope>
    <source>
        <tissue evidence="1">Callus</tissue>
    </source>
</reference>
<protein>
    <submittedName>
        <fullName evidence="1 2">Uncharacterized protein</fullName>
    </submittedName>
</protein>
<accession>A0A0R0IH83</accession>
<gene>
    <name evidence="1" type="ORF">GLYMA_09G174500</name>
</gene>
<reference evidence="2" key="2">
    <citation type="submission" date="2018-02" db="UniProtKB">
        <authorList>
            <consortium name="EnsemblPlants"/>
        </authorList>
    </citation>
    <scope>IDENTIFICATION</scope>
    <source>
        <strain evidence="2">Williams 82</strain>
    </source>
</reference>
<dbReference type="AlphaFoldDB" id="A0A0R0IH83"/>
<dbReference type="Gramene" id="KRH39051">
    <property type="protein sequence ID" value="KRH39051"/>
    <property type="gene ID" value="GLYMA_09G174500"/>
</dbReference>